<dbReference type="Pfam" id="PF02104">
    <property type="entry name" value="SURF1"/>
    <property type="match status" value="1"/>
</dbReference>
<reference evidence="8" key="1">
    <citation type="submission" date="2016-06" db="EMBL/GenBank/DDBJ databases">
        <title>NZP2037 Pacbio-Illumina hybrid assembly.</title>
        <authorList>
            <person name="Ramsay J.P."/>
        </authorList>
    </citation>
    <scope>NUCLEOTIDE SEQUENCE [LARGE SCALE GENOMIC DNA]</scope>
    <source>
        <strain evidence="8">R7ANS::ICEMlSym2042</strain>
    </source>
</reference>
<keyword evidence="5 6" id="KW-0472">Membrane</keyword>
<sequence length="251" mass="27528">MSEASIRSARRSRPRSALLLGLGLVLLLILLVLGTWQVQRLHWKEGLLQTIDQRTHSAPLPLAEVEKEFASTGDIDYTPVTVSGTFLHSGERHFYATWEGDAGFNVYTPLALDDGRFVLINRGFIPYDLKDPAKRAEGQIQGKVTITGLARNPLPAKPSMMLPDNDVAKNIFYWKDRDAMAASAGLPAGFTLVPIFIDADKTLNPGGLPIGGVTIIDLPNSHLQYAMTWYGLAAALAAVLILRLRRPAKEE</sequence>
<evidence type="ECO:0000313" key="7">
    <source>
        <dbReference type="EMBL" id="OBP77196.1"/>
    </source>
</evidence>
<protein>
    <recommendedName>
        <fullName evidence="6">SURF1-like protein</fullName>
    </recommendedName>
</protein>
<comment type="similarity">
    <text evidence="2 6">Belongs to the SURF1 family.</text>
</comment>
<evidence type="ECO:0000256" key="4">
    <source>
        <dbReference type="ARBA" id="ARBA00022989"/>
    </source>
</evidence>
<dbReference type="AlphaFoldDB" id="A0A1A5IE01"/>
<feature type="transmembrane region" description="Helical" evidence="6">
    <location>
        <begin position="223"/>
        <end position="242"/>
    </location>
</feature>
<accession>A0A1A5IE01</accession>
<dbReference type="EMBL" id="LZTJ01000012">
    <property type="protein sequence ID" value="OBP77196.1"/>
    <property type="molecule type" value="Genomic_DNA"/>
</dbReference>
<dbReference type="InterPro" id="IPR045214">
    <property type="entry name" value="Surf1/Surf4"/>
</dbReference>
<comment type="subcellular location">
    <subcellularLocation>
        <location evidence="6">Cell membrane</location>
        <topology evidence="6">Multi-pass membrane protein</topology>
    </subcellularLocation>
    <subcellularLocation>
        <location evidence="1">Membrane</location>
    </subcellularLocation>
</comment>
<organism evidence="7 8">
    <name type="scientific">Rhizobium loti</name>
    <name type="common">Mesorhizobium loti</name>
    <dbReference type="NCBI Taxonomy" id="381"/>
    <lineage>
        <taxon>Bacteria</taxon>
        <taxon>Pseudomonadati</taxon>
        <taxon>Pseudomonadota</taxon>
        <taxon>Alphaproteobacteria</taxon>
        <taxon>Hyphomicrobiales</taxon>
        <taxon>Phyllobacteriaceae</taxon>
        <taxon>Mesorhizobium</taxon>
    </lineage>
</organism>
<gene>
    <name evidence="7" type="ORF">BAE39_14305</name>
</gene>
<evidence type="ECO:0000256" key="3">
    <source>
        <dbReference type="ARBA" id="ARBA00022692"/>
    </source>
</evidence>
<evidence type="ECO:0000313" key="8">
    <source>
        <dbReference type="Proteomes" id="UP000093748"/>
    </source>
</evidence>
<keyword evidence="4 6" id="KW-1133">Transmembrane helix</keyword>
<comment type="caution">
    <text evidence="7">The sequence shown here is derived from an EMBL/GenBank/DDBJ whole genome shotgun (WGS) entry which is preliminary data.</text>
</comment>
<keyword evidence="3 6" id="KW-0812">Transmembrane</keyword>
<name>A0A1A5IE01_RHILI</name>
<evidence type="ECO:0000256" key="1">
    <source>
        <dbReference type="ARBA" id="ARBA00004370"/>
    </source>
</evidence>
<dbReference type="PANTHER" id="PTHR23427:SF2">
    <property type="entry name" value="SURFEIT LOCUS PROTEIN 1"/>
    <property type="match status" value="1"/>
</dbReference>
<evidence type="ECO:0000256" key="2">
    <source>
        <dbReference type="ARBA" id="ARBA00007165"/>
    </source>
</evidence>
<dbReference type="GO" id="GO:0005886">
    <property type="term" value="C:plasma membrane"/>
    <property type="evidence" value="ECO:0007669"/>
    <property type="project" value="UniProtKB-SubCell"/>
</dbReference>
<dbReference type="PROSITE" id="PS50895">
    <property type="entry name" value="SURF1"/>
    <property type="match status" value="1"/>
</dbReference>
<keyword evidence="6" id="KW-1003">Cell membrane</keyword>
<comment type="caution">
    <text evidence="6">Lacks conserved residue(s) required for the propagation of feature annotation.</text>
</comment>
<evidence type="ECO:0000256" key="6">
    <source>
        <dbReference type="RuleBase" id="RU363076"/>
    </source>
</evidence>
<dbReference type="RefSeq" id="WP_032929374.1">
    <property type="nucleotide sequence ID" value="NZ_LZTH01000012.1"/>
</dbReference>
<dbReference type="CDD" id="cd06662">
    <property type="entry name" value="SURF1"/>
    <property type="match status" value="1"/>
</dbReference>
<dbReference type="PANTHER" id="PTHR23427">
    <property type="entry name" value="SURFEIT LOCUS PROTEIN"/>
    <property type="match status" value="1"/>
</dbReference>
<dbReference type="InterPro" id="IPR002994">
    <property type="entry name" value="Surf1/Shy1"/>
</dbReference>
<proteinExistence type="inferred from homology"/>
<dbReference type="Proteomes" id="UP000093748">
    <property type="component" value="Unassembled WGS sequence"/>
</dbReference>
<evidence type="ECO:0000256" key="5">
    <source>
        <dbReference type="ARBA" id="ARBA00023136"/>
    </source>
</evidence>
<dbReference type="GeneID" id="66685230"/>